<dbReference type="EMBL" id="JAABOO010000001">
    <property type="protein sequence ID" value="NER11970.1"/>
    <property type="molecule type" value="Genomic_DNA"/>
</dbReference>
<dbReference type="RefSeq" id="WP_163605011.1">
    <property type="nucleotide sequence ID" value="NZ_JAABOO010000001.1"/>
</dbReference>
<dbReference type="AlphaFoldDB" id="A0A6P0UHP3"/>
<organism evidence="2 3">
    <name type="scientific">Leptobacterium flavescens</name>
    <dbReference type="NCBI Taxonomy" id="472055"/>
    <lineage>
        <taxon>Bacteria</taxon>
        <taxon>Pseudomonadati</taxon>
        <taxon>Bacteroidota</taxon>
        <taxon>Flavobacteriia</taxon>
        <taxon>Flavobacteriales</taxon>
        <taxon>Flavobacteriaceae</taxon>
        <taxon>Leptobacterium</taxon>
    </lineage>
</organism>
<feature type="transmembrane region" description="Helical" evidence="1">
    <location>
        <begin position="5"/>
        <end position="26"/>
    </location>
</feature>
<evidence type="ECO:0000313" key="3">
    <source>
        <dbReference type="Proteomes" id="UP000468581"/>
    </source>
</evidence>
<name>A0A6P0UHP3_9FLAO</name>
<sequence length="56" mass="6322">MRRKVLIILAVIAVIGFLLGITFRLFDISDNWNTVVLIIAGIIFVAGIFFRKDLSK</sequence>
<keyword evidence="1" id="KW-0472">Membrane</keyword>
<keyword evidence="3" id="KW-1185">Reference proteome</keyword>
<feature type="transmembrane region" description="Helical" evidence="1">
    <location>
        <begin position="32"/>
        <end position="50"/>
    </location>
</feature>
<reference evidence="2 3" key="1">
    <citation type="submission" date="2020-01" db="EMBL/GenBank/DDBJ databases">
        <title>Leptobacterium flavescens.</title>
        <authorList>
            <person name="Wang G."/>
        </authorList>
    </citation>
    <scope>NUCLEOTIDE SEQUENCE [LARGE SCALE GENOMIC DNA]</scope>
    <source>
        <strain evidence="2 3">KCTC 22160</strain>
    </source>
</reference>
<evidence type="ECO:0000313" key="2">
    <source>
        <dbReference type="EMBL" id="NER11970.1"/>
    </source>
</evidence>
<gene>
    <name evidence="2" type="ORF">GWK08_00825</name>
</gene>
<protein>
    <submittedName>
        <fullName evidence="2">Uncharacterized protein</fullName>
    </submittedName>
</protein>
<evidence type="ECO:0000256" key="1">
    <source>
        <dbReference type="SAM" id="Phobius"/>
    </source>
</evidence>
<accession>A0A6P0UHP3</accession>
<keyword evidence="1" id="KW-1133">Transmembrane helix</keyword>
<proteinExistence type="predicted"/>
<comment type="caution">
    <text evidence="2">The sequence shown here is derived from an EMBL/GenBank/DDBJ whole genome shotgun (WGS) entry which is preliminary data.</text>
</comment>
<keyword evidence="1" id="KW-0812">Transmembrane</keyword>
<dbReference type="Proteomes" id="UP000468581">
    <property type="component" value="Unassembled WGS sequence"/>
</dbReference>